<evidence type="ECO:0000313" key="2">
    <source>
        <dbReference type="EMBL" id="KAJ1154163.1"/>
    </source>
</evidence>
<name>A0AAV7RQC0_PLEWA</name>
<dbReference type="EMBL" id="JANPWB010000009">
    <property type="protein sequence ID" value="KAJ1154163.1"/>
    <property type="molecule type" value="Genomic_DNA"/>
</dbReference>
<evidence type="ECO:0000313" key="3">
    <source>
        <dbReference type="Proteomes" id="UP001066276"/>
    </source>
</evidence>
<dbReference type="Gene3D" id="3.30.70.1820">
    <property type="entry name" value="L1 transposable element, RRM domain"/>
    <property type="match status" value="1"/>
</dbReference>
<protein>
    <submittedName>
        <fullName evidence="2">Uncharacterized protein</fullName>
    </submittedName>
</protein>
<feature type="compositionally biased region" description="Basic and acidic residues" evidence="1">
    <location>
        <begin position="7"/>
        <end position="28"/>
    </location>
</feature>
<evidence type="ECO:0000256" key="1">
    <source>
        <dbReference type="SAM" id="MobiDB-lite"/>
    </source>
</evidence>
<gene>
    <name evidence="2" type="ORF">NDU88_006917</name>
</gene>
<reference evidence="2" key="1">
    <citation type="journal article" date="2022" name="bioRxiv">
        <title>Sequencing and chromosome-scale assembly of the giantPleurodeles waltlgenome.</title>
        <authorList>
            <person name="Brown T."/>
            <person name="Elewa A."/>
            <person name="Iarovenko S."/>
            <person name="Subramanian E."/>
            <person name="Araus A.J."/>
            <person name="Petzold A."/>
            <person name="Susuki M."/>
            <person name="Suzuki K.-i.T."/>
            <person name="Hayashi T."/>
            <person name="Toyoda A."/>
            <person name="Oliveira C."/>
            <person name="Osipova E."/>
            <person name="Leigh N.D."/>
            <person name="Simon A."/>
            <person name="Yun M.H."/>
        </authorList>
    </citation>
    <scope>NUCLEOTIDE SEQUENCE</scope>
    <source>
        <strain evidence="2">20211129_DDA</strain>
        <tissue evidence="2">Liver</tissue>
    </source>
</reference>
<dbReference type="PANTHER" id="PTHR11505">
    <property type="entry name" value="L1 TRANSPOSABLE ELEMENT-RELATED"/>
    <property type="match status" value="1"/>
</dbReference>
<organism evidence="2 3">
    <name type="scientific">Pleurodeles waltl</name>
    <name type="common">Iberian ribbed newt</name>
    <dbReference type="NCBI Taxonomy" id="8319"/>
    <lineage>
        <taxon>Eukaryota</taxon>
        <taxon>Metazoa</taxon>
        <taxon>Chordata</taxon>
        <taxon>Craniata</taxon>
        <taxon>Vertebrata</taxon>
        <taxon>Euteleostomi</taxon>
        <taxon>Amphibia</taxon>
        <taxon>Batrachia</taxon>
        <taxon>Caudata</taxon>
        <taxon>Salamandroidea</taxon>
        <taxon>Salamandridae</taxon>
        <taxon>Pleurodelinae</taxon>
        <taxon>Pleurodeles</taxon>
    </lineage>
</organism>
<dbReference type="InterPro" id="IPR004244">
    <property type="entry name" value="Transposase_22"/>
</dbReference>
<keyword evidence="3" id="KW-1185">Reference proteome</keyword>
<comment type="caution">
    <text evidence="2">The sequence shown here is derived from an EMBL/GenBank/DDBJ whole genome shotgun (WGS) entry which is preliminary data.</text>
</comment>
<dbReference type="Proteomes" id="UP001066276">
    <property type="component" value="Chromosome 5"/>
</dbReference>
<dbReference type="AlphaFoldDB" id="A0AAV7RQC0"/>
<proteinExistence type="predicted"/>
<sequence length="157" mass="17450">MGKSTKRRETAQDAGGRSEDPAPPREAADTVGDTESPSLGDIMQAITSSRESLEHKIDTLALDLGLLREDQRRLAERVAMTEKTVSEIRPQMKLTVDRVAALEKQVGTLVACAEDAENRPRRNNIRIVGLPETNEQQKLSEYLKKWIQEEVAPEGLT</sequence>
<accession>A0AAV7RQC0</accession>
<feature type="region of interest" description="Disordered" evidence="1">
    <location>
        <begin position="1"/>
        <end position="39"/>
    </location>
</feature>